<feature type="non-terminal residue" evidence="7">
    <location>
        <position position="143"/>
    </location>
</feature>
<dbReference type="InParanoid" id="A7T7M8"/>
<dbReference type="EMBL" id="DS472193">
    <property type="protein sequence ID" value="EDO28021.1"/>
    <property type="molecule type" value="Genomic_DNA"/>
</dbReference>
<keyword evidence="5" id="KW-0560">Oxidoreductase</keyword>
<dbReference type="STRING" id="45351.A7T7M8"/>
<keyword evidence="4" id="KW-0274">FAD</keyword>
<keyword evidence="8" id="KW-1185">Reference proteome</keyword>
<evidence type="ECO:0000313" key="8">
    <source>
        <dbReference type="Proteomes" id="UP000001593"/>
    </source>
</evidence>
<dbReference type="InterPro" id="IPR009100">
    <property type="entry name" value="AcylCoA_DH/oxidase_NM_dom_sf"/>
</dbReference>
<gene>
    <name evidence="7" type="ORF">NEMVEDRAFT_v1g18371</name>
</gene>
<dbReference type="PhylomeDB" id="A7T7M8"/>
<evidence type="ECO:0000256" key="3">
    <source>
        <dbReference type="ARBA" id="ARBA00022630"/>
    </source>
</evidence>
<dbReference type="Gene3D" id="2.40.110.10">
    <property type="entry name" value="Butyryl-CoA Dehydrogenase, subunit A, domain 2"/>
    <property type="match status" value="1"/>
</dbReference>
<reference evidence="7 8" key="1">
    <citation type="journal article" date="2007" name="Science">
        <title>Sea anemone genome reveals ancestral eumetazoan gene repertoire and genomic organization.</title>
        <authorList>
            <person name="Putnam N.H."/>
            <person name="Srivastava M."/>
            <person name="Hellsten U."/>
            <person name="Dirks B."/>
            <person name="Chapman J."/>
            <person name="Salamov A."/>
            <person name="Terry A."/>
            <person name="Shapiro H."/>
            <person name="Lindquist E."/>
            <person name="Kapitonov V.V."/>
            <person name="Jurka J."/>
            <person name="Genikhovich G."/>
            <person name="Grigoriev I.V."/>
            <person name="Lucas S.M."/>
            <person name="Steele R.E."/>
            <person name="Finnerty J.R."/>
            <person name="Technau U."/>
            <person name="Martindale M.Q."/>
            <person name="Rokhsar D.S."/>
        </authorList>
    </citation>
    <scope>NUCLEOTIDE SEQUENCE [LARGE SCALE GENOMIC DNA]</scope>
    <source>
        <strain evidence="8">CH2 X CH6</strain>
    </source>
</reference>
<dbReference type="InterPro" id="IPR009075">
    <property type="entry name" value="AcylCo_DH/oxidase_C"/>
</dbReference>
<feature type="non-terminal residue" evidence="7">
    <location>
        <position position="1"/>
    </location>
</feature>
<dbReference type="PANTHER" id="PTHR48083">
    <property type="entry name" value="MEDIUM-CHAIN SPECIFIC ACYL-COA DEHYDROGENASE, MITOCHONDRIAL-RELATED"/>
    <property type="match status" value="1"/>
</dbReference>
<dbReference type="KEGG" id="nve:5498414"/>
<dbReference type="InterPro" id="IPR036250">
    <property type="entry name" value="AcylCo_DH-like_C"/>
</dbReference>
<dbReference type="AlphaFoldDB" id="A7T7M8"/>
<dbReference type="eggNOG" id="KOG1469">
    <property type="taxonomic scope" value="Eukaryota"/>
</dbReference>
<evidence type="ECO:0000256" key="2">
    <source>
        <dbReference type="ARBA" id="ARBA00009347"/>
    </source>
</evidence>
<name>A7T7M8_NEMVE</name>
<evidence type="ECO:0000259" key="6">
    <source>
        <dbReference type="Pfam" id="PF00441"/>
    </source>
</evidence>
<accession>A7T7M8</accession>
<dbReference type="GO" id="GO:0016627">
    <property type="term" value="F:oxidoreductase activity, acting on the CH-CH group of donors"/>
    <property type="evidence" value="ECO:0007669"/>
    <property type="project" value="InterPro"/>
</dbReference>
<dbReference type="HOGENOM" id="CLU_1536154_0_0_1"/>
<evidence type="ECO:0000256" key="5">
    <source>
        <dbReference type="ARBA" id="ARBA00023002"/>
    </source>
</evidence>
<dbReference type="SUPFAM" id="SSF47203">
    <property type="entry name" value="Acyl-CoA dehydrogenase C-terminal domain-like"/>
    <property type="match status" value="1"/>
</dbReference>
<sequence length="143" mass="16054">HRQHSMILVPIDTPGVTKIRPLNVFGFTDAPHGHFEMAFDHVRVPACNMILGEGRGFEIAQGRLGPGRLHHCMRSVGLAQRSLELMLQRAVDRVAFGTRLAEKSIVQQQIAESRMEIEYARLMVLKAAYLLDKQGNKAARKQV</sequence>
<dbReference type="OMA" id="DMCILID"/>
<comment type="cofactor">
    <cofactor evidence="1">
        <name>FAD</name>
        <dbReference type="ChEBI" id="CHEBI:57692"/>
    </cofactor>
</comment>
<dbReference type="SUPFAM" id="SSF56645">
    <property type="entry name" value="Acyl-CoA dehydrogenase NM domain-like"/>
    <property type="match status" value="1"/>
</dbReference>
<dbReference type="Pfam" id="PF00441">
    <property type="entry name" value="Acyl-CoA_dh_1"/>
    <property type="match status" value="1"/>
</dbReference>
<organism evidence="7 8">
    <name type="scientific">Nematostella vectensis</name>
    <name type="common">Starlet sea anemone</name>
    <dbReference type="NCBI Taxonomy" id="45351"/>
    <lineage>
        <taxon>Eukaryota</taxon>
        <taxon>Metazoa</taxon>
        <taxon>Cnidaria</taxon>
        <taxon>Anthozoa</taxon>
        <taxon>Hexacorallia</taxon>
        <taxon>Actiniaria</taxon>
        <taxon>Edwardsiidae</taxon>
        <taxon>Nematostella</taxon>
    </lineage>
</organism>
<keyword evidence="3" id="KW-0285">Flavoprotein</keyword>
<evidence type="ECO:0000256" key="1">
    <source>
        <dbReference type="ARBA" id="ARBA00001974"/>
    </source>
</evidence>
<evidence type="ECO:0000313" key="7">
    <source>
        <dbReference type="EMBL" id="EDO28021.1"/>
    </source>
</evidence>
<evidence type="ECO:0000256" key="4">
    <source>
        <dbReference type="ARBA" id="ARBA00022827"/>
    </source>
</evidence>
<dbReference type="PANTHER" id="PTHR48083:SF13">
    <property type="entry name" value="ACYL-COA DEHYDROGENASE FAMILY MEMBER 11"/>
    <property type="match status" value="1"/>
</dbReference>
<dbReference type="Gene3D" id="1.20.140.10">
    <property type="entry name" value="Butyryl-CoA Dehydrogenase, subunit A, domain 3"/>
    <property type="match status" value="1"/>
</dbReference>
<comment type="similarity">
    <text evidence="2">Belongs to the acyl-CoA dehydrogenase family.</text>
</comment>
<dbReference type="InterPro" id="IPR046373">
    <property type="entry name" value="Acyl-CoA_Oxase/DH_mid-dom_sf"/>
</dbReference>
<protein>
    <recommendedName>
        <fullName evidence="6">Acyl-CoA dehydrogenase/oxidase C-terminal domain-containing protein</fullName>
    </recommendedName>
</protein>
<feature type="domain" description="Acyl-CoA dehydrogenase/oxidase C-terminal" evidence="6">
    <location>
        <begin position="54"/>
        <end position="137"/>
    </location>
</feature>
<dbReference type="InterPro" id="IPR050741">
    <property type="entry name" value="Acyl-CoA_dehydrogenase"/>
</dbReference>
<proteinExistence type="inferred from homology"/>
<dbReference type="Proteomes" id="UP000001593">
    <property type="component" value="Unassembled WGS sequence"/>
</dbReference>